<organism evidence="2 3">
    <name type="scientific">Paludisphaera mucosa</name>
    <dbReference type="NCBI Taxonomy" id="3030827"/>
    <lineage>
        <taxon>Bacteria</taxon>
        <taxon>Pseudomonadati</taxon>
        <taxon>Planctomycetota</taxon>
        <taxon>Planctomycetia</taxon>
        <taxon>Isosphaerales</taxon>
        <taxon>Isosphaeraceae</taxon>
        <taxon>Paludisphaera</taxon>
    </lineage>
</organism>
<accession>A0ABT6F7F7</accession>
<dbReference type="Proteomes" id="UP001216907">
    <property type="component" value="Unassembled WGS sequence"/>
</dbReference>
<evidence type="ECO:0000313" key="3">
    <source>
        <dbReference type="Proteomes" id="UP001216907"/>
    </source>
</evidence>
<name>A0ABT6F7F7_9BACT</name>
<feature type="region of interest" description="Disordered" evidence="1">
    <location>
        <begin position="33"/>
        <end position="54"/>
    </location>
</feature>
<sequence length="54" mass="5621">MARKAAIGLSCLALALGLIGCTWTETKRDYPPSIEGGPFAAGHEHVHGHAHAAE</sequence>
<dbReference type="RefSeq" id="WP_277859818.1">
    <property type="nucleotide sequence ID" value="NZ_JARRAG010000001.1"/>
</dbReference>
<reference evidence="2 3" key="1">
    <citation type="submission" date="2023-03" db="EMBL/GenBank/DDBJ databases">
        <title>Paludisphaera mucosa sp. nov. a novel planctomycete from northern fen.</title>
        <authorList>
            <person name="Ivanova A."/>
        </authorList>
    </citation>
    <scope>NUCLEOTIDE SEQUENCE [LARGE SCALE GENOMIC DNA]</scope>
    <source>
        <strain evidence="2 3">Pla2</strain>
    </source>
</reference>
<evidence type="ECO:0000256" key="1">
    <source>
        <dbReference type="SAM" id="MobiDB-lite"/>
    </source>
</evidence>
<evidence type="ECO:0008006" key="4">
    <source>
        <dbReference type="Google" id="ProtNLM"/>
    </source>
</evidence>
<proteinExistence type="predicted"/>
<comment type="caution">
    <text evidence="2">The sequence shown here is derived from an EMBL/GenBank/DDBJ whole genome shotgun (WGS) entry which is preliminary data.</text>
</comment>
<feature type="compositionally biased region" description="Basic and acidic residues" evidence="1">
    <location>
        <begin position="42"/>
        <end position="54"/>
    </location>
</feature>
<dbReference type="PROSITE" id="PS51257">
    <property type="entry name" value="PROKAR_LIPOPROTEIN"/>
    <property type="match status" value="1"/>
</dbReference>
<dbReference type="EMBL" id="JARRAG010000001">
    <property type="protein sequence ID" value="MDG3003467.1"/>
    <property type="molecule type" value="Genomic_DNA"/>
</dbReference>
<gene>
    <name evidence="2" type="ORF">PZE19_06795</name>
</gene>
<keyword evidence="3" id="KW-1185">Reference proteome</keyword>
<protein>
    <recommendedName>
        <fullName evidence="4">Lipoprotein</fullName>
    </recommendedName>
</protein>
<evidence type="ECO:0000313" key="2">
    <source>
        <dbReference type="EMBL" id="MDG3003467.1"/>
    </source>
</evidence>